<reference evidence="4" key="1">
    <citation type="submission" date="2016-10" db="EMBL/GenBank/DDBJ databases">
        <authorList>
            <person name="Varghese N."/>
            <person name="Submissions S."/>
        </authorList>
    </citation>
    <scope>NUCLEOTIDE SEQUENCE [LARGE SCALE GENOMIC DNA]</scope>
    <source>
        <strain evidence="4">CGMCC 1.11014</strain>
    </source>
</reference>
<evidence type="ECO:0000313" key="4">
    <source>
        <dbReference type="Proteomes" id="UP000199391"/>
    </source>
</evidence>
<evidence type="ECO:0000259" key="2">
    <source>
        <dbReference type="Pfam" id="PF17409"/>
    </source>
</evidence>
<gene>
    <name evidence="3" type="ORF">SAMN05216552_102444</name>
</gene>
<keyword evidence="4" id="KW-1185">Reference proteome</keyword>
<dbReference type="Pfam" id="PF10703">
    <property type="entry name" value="MoaF"/>
    <property type="match status" value="1"/>
</dbReference>
<dbReference type="Proteomes" id="UP000199391">
    <property type="component" value="Unassembled WGS sequence"/>
</dbReference>
<dbReference type="RefSeq" id="WP_093557818.1">
    <property type="nucleotide sequence ID" value="NZ_FPBO01000024.1"/>
</dbReference>
<evidence type="ECO:0000259" key="1">
    <source>
        <dbReference type="Pfam" id="PF10703"/>
    </source>
</evidence>
<dbReference type="STRING" id="1035707.SAMN05216552_102444"/>
<evidence type="ECO:0000313" key="3">
    <source>
        <dbReference type="EMBL" id="SFV05610.1"/>
    </source>
</evidence>
<dbReference type="AlphaFoldDB" id="A0A1I7L7D4"/>
<protein>
    <submittedName>
        <fullName evidence="3">Molybdenum cofactor biosynthesis protein F</fullName>
    </submittedName>
</protein>
<dbReference type="Gene3D" id="2.40.128.20">
    <property type="match status" value="2"/>
</dbReference>
<dbReference type="InterPro" id="IPR035348">
    <property type="entry name" value="MoaF_C"/>
</dbReference>
<dbReference type="Pfam" id="PF17409">
    <property type="entry name" value="MoaF_C"/>
    <property type="match status" value="1"/>
</dbReference>
<dbReference type="InterPro" id="IPR024724">
    <property type="entry name" value="MoaF_N"/>
</dbReference>
<accession>A0A1I7L7D4</accession>
<dbReference type="OrthoDB" id="8537304at2"/>
<organism evidence="3 4">
    <name type="scientific">Pseudoduganella namucuonensis</name>
    <dbReference type="NCBI Taxonomy" id="1035707"/>
    <lineage>
        <taxon>Bacteria</taxon>
        <taxon>Pseudomonadati</taxon>
        <taxon>Pseudomonadota</taxon>
        <taxon>Betaproteobacteria</taxon>
        <taxon>Burkholderiales</taxon>
        <taxon>Oxalobacteraceae</taxon>
        <taxon>Telluria group</taxon>
        <taxon>Pseudoduganella</taxon>
    </lineage>
</organism>
<feature type="domain" description="Molybdenum cofactor biosynthesis protein F N-terminal" evidence="1">
    <location>
        <begin position="6"/>
        <end position="116"/>
    </location>
</feature>
<proteinExistence type="predicted"/>
<name>A0A1I7L7D4_9BURK</name>
<dbReference type="InterPro" id="IPR012674">
    <property type="entry name" value="Calycin"/>
</dbReference>
<sequence>MNSKTEWISVGALGDAFAPDNHCLEASAALLGRRLTLHFADGAAIEHHFVSATELRWTVLQGGERGAAQTENYQATSLRDGVYFVDFAKRGERATTVSLVLDLERGIFTAVTGRLPTREDAAKPLSRRVAEGLELTPVGADFNHGAIGAPCTPETPAHQATGALIGKRVQYTYSPHEVYEHIYLNERFYTWHCLLGSERGLTDTDACDYLHIGDELYLFVWREKTIPTLGLIMVDLKRMKTTGKIFGYEGDDYAAVRNFPVGAHCRVLNTTERAPA</sequence>
<dbReference type="EMBL" id="FPBO01000024">
    <property type="protein sequence ID" value="SFV05610.1"/>
    <property type="molecule type" value="Genomic_DNA"/>
</dbReference>
<feature type="domain" description="MoaF C-terminal" evidence="2">
    <location>
        <begin position="158"/>
        <end position="271"/>
    </location>
</feature>